<evidence type="ECO:0000313" key="2">
    <source>
        <dbReference type="EMBL" id="KAH7123633.1"/>
    </source>
</evidence>
<reference evidence="2" key="1">
    <citation type="journal article" date="2021" name="Nat. Commun.">
        <title>Genetic determinants of endophytism in the Arabidopsis root mycobiome.</title>
        <authorList>
            <person name="Mesny F."/>
            <person name="Miyauchi S."/>
            <person name="Thiergart T."/>
            <person name="Pickel B."/>
            <person name="Atanasova L."/>
            <person name="Karlsson M."/>
            <person name="Huettel B."/>
            <person name="Barry K.W."/>
            <person name="Haridas S."/>
            <person name="Chen C."/>
            <person name="Bauer D."/>
            <person name="Andreopoulos W."/>
            <person name="Pangilinan J."/>
            <person name="LaButti K."/>
            <person name="Riley R."/>
            <person name="Lipzen A."/>
            <person name="Clum A."/>
            <person name="Drula E."/>
            <person name="Henrissat B."/>
            <person name="Kohler A."/>
            <person name="Grigoriev I.V."/>
            <person name="Martin F.M."/>
            <person name="Hacquard S."/>
        </authorList>
    </citation>
    <scope>NUCLEOTIDE SEQUENCE</scope>
    <source>
        <strain evidence="2">MPI-CAGE-CH-0243</strain>
    </source>
</reference>
<keyword evidence="3" id="KW-1185">Reference proteome</keyword>
<feature type="transmembrane region" description="Helical" evidence="1">
    <location>
        <begin position="87"/>
        <end position="114"/>
    </location>
</feature>
<accession>A0A9P9IIR4</accession>
<keyword evidence="1" id="KW-1133">Transmembrane helix</keyword>
<dbReference type="Proteomes" id="UP000700596">
    <property type="component" value="Unassembled WGS sequence"/>
</dbReference>
<keyword evidence="1" id="KW-0472">Membrane</keyword>
<evidence type="ECO:0000256" key="1">
    <source>
        <dbReference type="SAM" id="Phobius"/>
    </source>
</evidence>
<dbReference type="AlphaFoldDB" id="A0A9P9IIR4"/>
<sequence>MNISVCESLPPRHKFAEYITFMENDPSLVAECRLRVCGALWGTGNPDISGMGMVTGYILETSIMVIIVSIFLAINNMKTSNQKYTRFVLANVASTFYDTALFFTLAVQLASNIILAKANSGLNTDGMGAITMKITWVISNLTLLPLLPMALGSYLFCERTDAGHELPTLTLPLAPQGRKVSNMVCLGGTSTLLSMCSHQERIQQILDAKNRQRFGLFFLCWCCSFYPFLSRMIANYGQSQIGGDPGSVITQDTWNEIIAPCFEDISSITSITDSAINFLGVISWLFVTVMLVYKVILLGMENTHQEQWMWLKRKNLTLETETMTESRMWMSLCTITIILLASQIWSFFRLRKLQRDMTKNIGGDYTDEQWTFGQIVSVIVFVPVFVETFHLIRYKKIYGPN</sequence>
<evidence type="ECO:0000313" key="3">
    <source>
        <dbReference type="Proteomes" id="UP000700596"/>
    </source>
</evidence>
<name>A0A9P9IIR4_9PLEO</name>
<dbReference type="EMBL" id="JAGMWT010000008">
    <property type="protein sequence ID" value="KAH7123633.1"/>
    <property type="molecule type" value="Genomic_DNA"/>
</dbReference>
<feature type="transmembrane region" description="Helical" evidence="1">
    <location>
        <begin position="329"/>
        <end position="350"/>
    </location>
</feature>
<feature type="transmembrane region" description="Helical" evidence="1">
    <location>
        <begin position="370"/>
        <end position="392"/>
    </location>
</feature>
<keyword evidence="1" id="KW-0812">Transmembrane</keyword>
<comment type="caution">
    <text evidence="2">The sequence shown here is derived from an EMBL/GenBank/DDBJ whole genome shotgun (WGS) entry which is preliminary data.</text>
</comment>
<feature type="transmembrane region" description="Helical" evidence="1">
    <location>
        <begin position="275"/>
        <end position="296"/>
    </location>
</feature>
<organism evidence="2 3">
    <name type="scientific">Dendryphion nanum</name>
    <dbReference type="NCBI Taxonomy" id="256645"/>
    <lineage>
        <taxon>Eukaryota</taxon>
        <taxon>Fungi</taxon>
        <taxon>Dikarya</taxon>
        <taxon>Ascomycota</taxon>
        <taxon>Pezizomycotina</taxon>
        <taxon>Dothideomycetes</taxon>
        <taxon>Pleosporomycetidae</taxon>
        <taxon>Pleosporales</taxon>
        <taxon>Torulaceae</taxon>
        <taxon>Dendryphion</taxon>
    </lineage>
</organism>
<proteinExistence type="predicted"/>
<protein>
    <submittedName>
        <fullName evidence="2">Uncharacterized protein</fullName>
    </submittedName>
</protein>
<feature type="transmembrane region" description="Helical" evidence="1">
    <location>
        <begin position="214"/>
        <end position="234"/>
    </location>
</feature>
<gene>
    <name evidence="2" type="ORF">B0J11DRAFT_506699</name>
</gene>
<feature type="transmembrane region" description="Helical" evidence="1">
    <location>
        <begin position="134"/>
        <end position="157"/>
    </location>
</feature>
<feature type="transmembrane region" description="Helical" evidence="1">
    <location>
        <begin position="54"/>
        <end position="75"/>
    </location>
</feature>
<dbReference type="OrthoDB" id="4582561at2759"/>